<gene>
    <name evidence="1" type="ORF">ABXS70_18145</name>
</gene>
<dbReference type="AlphaFoldDB" id="A0AAU8N9H6"/>
<sequence length="74" mass="8835">MISTKQQKYEASQIECIYMNYRRIGIKLYGKRIVPMDLCFYFQKGQETAGVEAVQQWAEQNHKEIKHKFFQTLA</sequence>
<name>A0AAU8N9H6_9BACL</name>
<organism evidence="1">
    <name type="scientific">Paenibacillus sp. AN1007</name>
    <dbReference type="NCBI Taxonomy" id="3151385"/>
    <lineage>
        <taxon>Bacteria</taxon>
        <taxon>Bacillati</taxon>
        <taxon>Bacillota</taxon>
        <taxon>Bacilli</taxon>
        <taxon>Bacillales</taxon>
        <taxon>Paenibacillaceae</taxon>
        <taxon>Paenibacillus</taxon>
    </lineage>
</organism>
<reference evidence="1" key="1">
    <citation type="submission" date="2024-05" db="EMBL/GenBank/DDBJ databases">
        <title>Draft genome assemblies of 36 bacteria isolated from hibernating arctic ground squirrels.</title>
        <authorList>
            <person name="McKee H."/>
            <person name="Mullen L."/>
            <person name="Drown D.M."/>
            <person name="Duddleston K.N."/>
        </authorList>
    </citation>
    <scope>NUCLEOTIDE SEQUENCE</scope>
    <source>
        <strain evidence="1">AN1007</strain>
    </source>
</reference>
<dbReference type="EMBL" id="CP159992">
    <property type="protein sequence ID" value="XCP93150.1"/>
    <property type="molecule type" value="Genomic_DNA"/>
</dbReference>
<accession>A0AAU8N9H6</accession>
<proteinExistence type="predicted"/>
<protein>
    <submittedName>
        <fullName evidence="1">Uncharacterized protein</fullName>
    </submittedName>
</protein>
<dbReference type="RefSeq" id="WP_366289686.1">
    <property type="nucleotide sequence ID" value="NZ_CP159992.1"/>
</dbReference>
<evidence type="ECO:0000313" key="1">
    <source>
        <dbReference type="EMBL" id="XCP93150.1"/>
    </source>
</evidence>